<dbReference type="KEGG" id="sxi:SXIM_33650"/>
<dbReference type="EMBL" id="CP009922">
    <property type="protein sequence ID" value="AKG44749.1"/>
    <property type="molecule type" value="Genomic_DNA"/>
</dbReference>
<dbReference type="HOGENOM" id="CLU_173373_0_0_11"/>
<reference evidence="1" key="1">
    <citation type="submission" date="2019-08" db="EMBL/GenBank/DDBJ databases">
        <title>Complete genome sequence of a mangrove-derived Streptomyces xiamenensis.</title>
        <authorList>
            <person name="Xu J."/>
        </authorList>
    </citation>
    <scope>NUCLEOTIDE SEQUENCE</scope>
    <source>
        <strain evidence="1">318</strain>
    </source>
</reference>
<sequence length="82" mass="8431">MAADPVTTGTMTTADLTASRQAAQRAVDDLRDALGARGVVLPSLDVDLHTFSGSSVRPLVELGRCTPEVAGALAALVRRGGR</sequence>
<name>A0A0F7FW42_9ACTN</name>
<evidence type="ECO:0000313" key="1">
    <source>
        <dbReference type="EMBL" id="AKG44749.1"/>
    </source>
</evidence>
<keyword evidence="2" id="KW-1185">Reference proteome</keyword>
<proteinExistence type="predicted"/>
<accession>A0A0F7FW42</accession>
<protein>
    <submittedName>
        <fullName evidence="1">Major Facilitator Superfamily protein</fullName>
    </submittedName>
</protein>
<dbReference type="STRING" id="408015.SXIM_33650"/>
<gene>
    <name evidence="1" type="ORF">SXIM_33650</name>
</gene>
<dbReference type="Proteomes" id="UP000034034">
    <property type="component" value="Chromosome"/>
</dbReference>
<evidence type="ECO:0000313" key="2">
    <source>
        <dbReference type="Proteomes" id="UP000034034"/>
    </source>
</evidence>
<dbReference type="PATRIC" id="fig|408015.6.peg.3406"/>
<dbReference type="AlphaFoldDB" id="A0A0F7FW42"/>
<organism evidence="1 2">
    <name type="scientific">Streptomyces xiamenensis</name>
    <dbReference type="NCBI Taxonomy" id="408015"/>
    <lineage>
        <taxon>Bacteria</taxon>
        <taxon>Bacillati</taxon>
        <taxon>Actinomycetota</taxon>
        <taxon>Actinomycetes</taxon>
        <taxon>Kitasatosporales</taxon>
        <taxon>Streptomycetaceae</taxon>
        <taxon>Streptomyces</taxon>
    </lineage>
</organism>